<dbReference type="EMBL" id="GBHO01036715">
    <property type="protein sequence ID" value="JAG06889.1"/>
    <property type="molecule type" value="Transcribed_RNA"/>
</dbReference>
<reference evidence="1" key="1">
    <citation type="journal article" date="2014" name="PLoS ONE">
        <title>Transcriptome-Based Identification of ABC Transporters in the Western Tarnished Plant Bug Lygus hesperus.</title>
        <authorList>
            <person name="Hull J.J."/>
            <person name="Chaney K."/>
            <person name="Geib S.M."/>
            <person name="Fabrick J.A."/>
            <person name="Brent C.S."/>
            <person name="Walsh D."/>
            <person name="Lavine L.C."/>
        </authorList>
    </citation>
    <scope>NUCLEOTIDE SEQUENCE</scope>
</reference>
<organism evidence="1">
    <name type="scientific">Lygus hesperus</name>
    <name type="common">Western plant bug</name>
    <dbReference type="NCBI Taxonomy" id="30085"/>
    <lineage>
        <taxon>Eukaryota</taxon>
        <taxon>Metazoa</taxon>
        <taxon>Ecdysozoa</taxon>
        <taxon>Arthropoda</taxon>
        <taxon>Hexapoda</taxon>
        <taxon>Insecta</taxon>
        <taxon>Pterygota</taxon>
        <taxon>Neoptera</taxon>
        <taxon>Paraneoptera</taxon>
        <taxon>Hemiptera</taxon>
        <taxon>Heteroptera</taxon>
        <taxon>Panheteroptera</taxon>
        <taxon>Cimicomorpha</taxon>
        <taxon>Miridae</taxon>
        <taxon>Mirini</taxon>
        <taxon>Lygus</taxon>
    </lineage>
</organism>
<accession>A0A0A9WGG5</accession>
<sequence>MNASWQRSISMSPALAAKAHAKAKNRAASGSFLSRIAWQRDIYVTVIGGGGWASSSRVYRFAAKTAAFHYGDLIKSIEVLYVVYRGRLWSAAVTALIAFEMVDHFHFLASAILRTSYVAEAPKLSGRRFAGIDLNYCSHLRCNVLLPGVTAFHAS</sequence>
<dbReference type="AlphaFoldDB" id="A0A0A9WGG5"/>
<protein>
    <submittedName>
        <fullName evidence="1">Uncharacterized protein</fullName>
    </submittedName>
</protein>
<gene>
    <name evidence="1" type="ORF">CM83_55607</name>
</gene>
<evidence type="ECO:0000313" key="1">
    <source>
        <dbReference type="EMBL" id="JAG06889.1"/>
    </source>
</evidence>
<proteinExistence type="predicted"/>
<name>A0A0A9WGG5_LYGHE</name>
<reference evidence="1" key="2">
    <citation type="submission" date="2014-07" db="EMBL/GenBank/DDBJ databases">
        <authorList>
            <person name="Hull J."/>
        </authorList>
    </citation>
    <scope>NUCLEOTIDE SEQUENCE</scope>
</reference>